<feature type="region of interest" description="Disordered" evidence="1">
    <location>
        <begin position="1"/>
        <end position="53"/>
    </location>
</feature>
<organism evidence="2">
    <name type="scientific">Hordeum vulgare subsp. vulgare</name>
    <name type="common">Domesticated barley</name>
    <dbReference type="NCBI Taxonomy" id="112509"/>
    <lineage>
        <taxon>Eukaryota</taxon>
        <taxon>Viridiplantae</taxon>
        <taxon>Streptophyta</taxon>
        <taxon>Embryophyta</taxon>
        <taxon>Tracheophyta</taxon>
        <taxon>Spermatophyta</taxon>
        <taxon>Magnoliopsida</taxon>
        <taxon>Liliopsida</taxon>
        <taxon>Poales</taxon>
        <taxon>Poaceae</taxon>
        <taxon>BOP clade</taxon>
        <taxon>Pooideae</taxon>
        <taxon>Triticodae</taxon>
        <taxon>Triticeae</taxon>
        <taxon>Hordeinae</taxon>
        <taxon>Hordeum</taxon>
    </lineage>
</organism>
<name>F2DYT1_HORVV</name>
<proteinExistence type="evidence at transcript level"/>
<sequence length="53" mass="5711">MSKRTGPPKHQNSYAWKPNLGRKINETEPGAGSGLCRRSPASASSTGTKSIRR</sequence>
<accession>F2DYT1</accession>
<dbReference type="AlphaFoldDB" id="F2DYT1"/>
<protein>
    <submittedName>
        <fullName evidence="2">Predicted protein</fullName>
    </submittedName>
</protein>
<evidence type="ECO:0000313" key="2">
    <source>
        <dbReference type="EMBL" id="BAK00253.1"/>
    </source>
</evidence>
<reference evidence="2" key="1">
    <citation type="journal article" date="2011" name="Plant Physiol.">
        <title>Comprehensive sequence analysis of 24,783 barley full-length cDNAs derived from 12 clone libraries.</title>
        <authorList>
            <person name="Matsumoto T."/>
            <person name="Tanaka T."/>
            <person name="Sakai H."/>
            <person name="Amano N."/>
            <person name="Kanamori H."/>
            <person name="Kurita K."/>
            <person name="Kikuta A."/>
            <person name="Kamiya K."/>
            <person name="Yamamoto M."/>
            <person name="Ikawa H."/>
            <person name="Fujii N."/>
            <person name="Hori K."/>
            <person name="Itoh T."/>
            <person name="Sato K."/>
        </authorList>
    </citation>
    <scope>NUCLEOTIDE SEQUENCE</scope>
    <source>
        <tissue evidence="2">Shoot and root</tissue>
    </source>
</reference>
<dbReference type="EMBL" id="AK369051">
    <property type="protein sequence ID" value="BAK00253.1"/>
    <property type="molecule type" value="mRNA"/>
</dbReference>
<evidence type="ECO:0000256" key="1">
    <source>
        <dbReference type="SAM" id="MobiDB-lite"/>
    </source>
</evidence>
<feature type="compositionally biased region" description="Polar residues" evidence="1">
    <location>
        <begin position="41"/>
        <end position="53"/>
    </location>
</feature>